<proteinExistence type="predicted"/>
<dbReference type="Pfam" id="PF12833">
    <property type="entry name" value="HTH_18"/>
    <property type="match status" value="1"/>
</dbReference>
<dbReference type="SMART" id="SM00342">
    <property type="entry name" value="HTH_ARAC"/>
    <property type="match status" value="1"/>
</dbReference>
<feature type="domain" description="HTH araC/xylS-type" evidence="2">
    <location>
        <begin position="453"/>
        <end position="555"/>
    </location>
</feature>
<organism evidence="3 4">
    <name type="scientific">Tenacibaculum jejuense</name>
    <dbReference type="NCBI Taxonomy" id="584609"/>
    <lineage>
        <taxon>Bacteria</taxon>
        <taxon>Pseudomonadati</taxon>
        <taxon>Bacteroidota</taxon>
        <taxon>Flavobacteriia</taxon>
        <taxon>Flavobacteriales</taxon>
        <taxon>Flavobacteriaceae</taxon>
        <taxon>Tenacibaculum</taxon>
    </lineage>
</organism>
<dbReference type="PROSITE" id="PS01124">
    <property type="entry name" value="HTH_ARAC_FAMILY_2"/>
    <property type="match status" value="1"/>
</dbReference>
<reference evidence="3 4" key="1">
    <citation type="submission" date="2017-07" db="EMBL/GenBank/DDBJ databases">
        <authorList>
            <person name="Sun Z.S."/>
            <person name="Albrecht U."/>
            <person name="Echele G."/>
            <person name="Lee C.C."/>
        </authorList>
    </citation>
    <scope>NUCLEOTIDE SEQUENCE [LARGE SCALE GENOMIC DNA]</scope>
    <source>
        <strain evidence="4">type strain: KCTC 22618</strain>
    </source>
</reference>
<evidence type="ECO:0000259" key="2">
    <source>
        <dbReference type="PROSITE" id="PS01124"/>
    </source>
</evidence>
<protein>
    <recommendedName>
        <fullName evidence="2">HTH araC/xylS-type domain-containing protein</fullName>
    </recommendedName>
</protein>
<keyword evidence="1" id="KW-0472">Membrane</keyword>
<dbReference type="InterPro" id="IPR018060">
    <property type="entry name" value="HTH_AraC"/>
</dbReference>
<gene>
    <name evidence="3" type="ORF">TJEJU_2381</name>
</gene>
<dbReference type="EMBL" id="LT899436">
    <property type="protein sequence ID" value="SNR16066.1"/>
    <property type="molecule type" value="Genomic_DNA"/>
</dbReference>
<evidence type="ECO:0000256" key="1">
    <source>
        <dbReference type="SAM" id="Phobius"/>
    </source>
</evidence>
<dbReference type="AlphaFoldDB" id="A0A238UAP8"/>
<dbReference type="InterPro" id="IPR011990">
    <property type="entry name" value="TPR-like_helical_dom_sf"/>
</dbReference>
<evidence type="ECO:0000313" key="3">
    <source>
        <dbReference type="EMBL" id="SNR16066.1"/>
    </source>
</evidence>
<dbReference type="KEGG" id="tje:TJEJU_2381"/>
<feature type="transmembrane region" description="Helical" evidence="1">
    <location>
        <begin position="383"/>
        <end position="400"/>
    </location>
</feature>
<dbReference type="Gene3D" id="1.25.40.10">
    <property type="entry name" value="Tetratricopeptide repeat domain"/>
    <property type="match status" value="1"/>
</dbReference>
<sequence length="562" mass="66973">MNFFRFFFFFIVSFFITMSLKGQEIINDSLIEKSYSYYTEMYNRNFKNAPKAKIYADAYFKKAKRRKNIDYMLTGKFLLSQYKNDYTSFYSFCDSLMLIKNKEKDYTNFLRIKCRKGEVLYHDNLLQKSLAEFISIKEILKDKKNDSIRFLSEFYIGNIKMSSNNEEAITILKGLLSQTNKQEINLHMKSKIYEKITLAYSKLKQFDSSYYYLDKAHGEYAGNIEDLRNTIYLNAKISYEKQNFKKAIKYLERYIRYIKNDYQYTKRLSHCYTLLALCYDRTDNYEKAKKFHLKVDSIYNKENVINSEIEKTYYFLIQHSKNKNNLTQQLNFLNSLIDINNYNNKASLELNKSLSENYDKPKLIAEKNEIIAKLKEKANKNQLYKILYGTGILIVLLVLLHQTKRKRNYKQQFLKLIEEEQKSTISIENTILSPKQDSYQISKEVSETLLKKLDVFEKNKEFLKPEINLKKLADQLETNSSYLSKVINQHKQQNFTNYINQLRVNYIIVELKRNTTLQKYTVKALAEEIGFKSSESFSKAFYKFTNVKPSFFINELRKINSN</sequence>
<dbReference type="SUPFAM" id="SSF48452">
    <property type="entry name" value="TPR-like"/>
    <property type="match status" value="1"/>
</dbReference>
<keyword evidence="4" id="KW-1185">Reference proteome</keyword>
<name>A0A238UAP8_9FLAO</name>
<evidence type="ECO:0000313" key="4">
    <source>
        <dbReference type="Proteomes" id="UP000215214"/>
    </source>
</evidence>
<dbReference type="Gene3D" id="1.10.10.60">
    <property type="entry name" value="Homeodomain-like"/>
    <property type="match status" value="2"/>
</dbReference>
<dbReference type="Proteomes" id="UP000215214">
    <property type="component" value="Chromosome TJEJU"/>
</dbReference>
<keyword evidence="1" id="KW-0812">Transmembrane</keyword>
<dbReference type="GO" id="GO:0003700">
    <property type="term" value="F:DNA-binding transcription factor activity"/>
    <property type="evidence" value="ECO:0007669"/>
    <property type="project" value="InterPro"/>
</dbReference>
<keyword evidence="1" id="KW-1133">Transmembrane helix</keyword>
<dbReference type="GO" id="GO:0043565">
    <property type="term" value="F:sequence-specific DNA binding"/>
    <property type="evidence" value="ECO:0007669"/>
    <property type="project" value="InterPro"/>
</dbReference>
<accession>A0A238UAP8</accession>